<dbReference type="InterPro" id="IPR036726">
    <property type="entry name" value="GTP1_OBG_dom_sf"/>
</dbReference>
<dbReference type="CDD" id="cd01898">
    <property type="entry name" value="Obg"/>
    <property type="match status" value="1"/>
</dbReference>
<keyword evidence="7 8" id="KW-0342">GTP-binding</keyword>
<dbReference type="InterPro" id="IPR006073">
    <property type="entry name" value="GTP-bd"/>
</dbReference>
<feature type="binding site" evidence="8">
    <location>
        <begin position="191"/>
        <end position="195"/>
    </location>
    <ligand>
        <name>GTP</name>
        <dbReference type="ChEBI" id="CHEBI:37565"/>
    </ligand>
</feature>
<protein>
    <recommendedName>
        <fullName evidence="8">GTPase Obg</fullName>
        <ecNumber evidence="8">3.6.5.-</ecNumber>
    </recommendedName>
    <alternativeName>
        <fullName evidence="8">GTP-binding protein Obg</fullName>
    </alternativeName>
</protein>
<dbReference type="NCBIfam" id="NF008955">
    <property type="entry name" value="PRK12297.1"/>
    <property type="match status" value="1"/>
</dbReference>
<proteinExistence type="inferred from homology"/>
<dbReference type="PROSITE" id="PS00905">
    <property type="entry name" value="GTP1_OBG"/>
    <property type="match status" value="1"/>
</dbReference>
<keyword evidence="12" id="KW-1185">Reference proteome</keyword>
<dbReference type="FunFam" id="2.70.210.12:FF:000001">
    <property type="entry name" value="GTPase Obg"/>
    <property type="match status" value="1"/>
</dbReference>
<evidence type="ECO:0000256" key="8">
    <source>
        <dbReference type="HAMAP-Rule" id="MF_01454"/>
    </source>
</evidence>
<dbReference type="NCBIfam" id="TIGR02729">
    <property type="entry name" value="Obg_CgtA"/>
    <property type="match status" value="1"/>
</dbReference>
<dbReference type="Gene3D" id="3.40.50.300">
    <property type="entry name" value="P-loop containing nucleotide triphosphate hydrolases"/>
    <property type="match status" value="1"/>
</dbReference>
<dbReference type="PRINTS" id="PR00326">
    <property type="entry name" value="GTP1OBG"/>
</dbReference>
<comment type="function">
    <text evidence="8">An essential GTPase which binds GTP, GDP and possibly (p)ppGpp with moderate affinity, with high nucleotide exchange rates and a fairly low GTP hydrolysis rate. Plays a role in control of the cell cycle, stress response, ribosome biogenesis and in those bacteria that undergo differentiation, in morphogenesis control.</text>
</comment>
<dbReference type="OrthoDB" id="9807318at2"/>
<evidence type="ECO:0000256" key="4">
    <source>
        <dbReference type="ARBA" id="ARBA00022741"/>
    </source>
</evidence>
<dbReference type="InterPro" id="IPR045086">
    <property type="entry name" value="OBG_GTPase"/>
</dbReference>
<keyword evidence="2 8" id="KW-0963">Cytoplasm</keyword>
<comment type="subcellular location">
    <subcellularLocation>
        <location evidence="8">Cytoplasm</location>
    </subcellularLocation>
</comment>
<evidence type="ECO:0000259" key="9">
    <source>
        <dbReference type="PROSITE" id="PS51710"/>
    </source>
</evidence>
<comment type="subunit">
    <text evidence="8">Monomer.</text>
</comment>
<dbReference type="Proteomes" id="UP000009080">
    <property type="component" value="Chromosome"/>
</dbReference>
<dbReference type="HAMAP" id="MF_01454">
    <property type="entry name" value="GTPase_Obg"/>
    <property type="match status" value="1"/>
</dbReference>
<dbReference type="STRING" id="377629.TERTU_0962"/>
<evidence type="ECO:0000256" key="5">
    <source>
        <dbReference type="ARBA" id="ARBA00022801"/>
    </source>
</evidence>
<evidence type="ECO:0000313" key="12">
    <source>
        <dbReference type="Proteomes" id="UP000009080"/>
    </source>
</evidence>
<comment type="cofactor">
    <cofactor evidence="8">
        <name>Mg(2+)</name>
        <dbReference type="ChEBI" id="CHEBI:18420"/>
    </cofactor>
</comment>
<accession>C5BQB4</accession>
<feature type="binding site" evidence="8">
    <location>
        <begin position="283"/>
        <end position="286"/>
    </location>
    <ligand>
        <name>GTP</name>
        <dbReference type="ChEBI" id="CHEBI:37565"/>
    </ligand>
</feature>
<dbReference type="GO" id="GO:0003924">
    <property type="term" value="F:GTPase activity"/>
    <property type="evidence" value="ECO:0007669"/>
    <property type="project" value="UniProtKB-UniRule"/>
</dbReference>
<dbReference type="InterPro" id="IPR027417">
    <property type="entry name" value="P-loop_NTPase"/>
</dbReference>
<dbReference type="KEGG" id="ttu:TERTU_0962"/>
<evidence type="ECO:0000256" key="1">
    <source>
        <dbReference type="ARBA" id="ARBA00007699"/>
    </source>
</evidence>
<dbReference type="EC" id="3.6.5.-" evidence="8"/>
<organism evidence="11 12">
    <name type="scientific">Teredinibacter turnerae (strain ATCC 39867 / T7901)</name>
    <dbReference type="NCBI Taxonomy" id="377629"/>
    <lineage>
        <taxon>Bacteria</taxon>
        <taxon>Pseudomonadati</taxon>
        <taxon>Pseudomonadota</taxon>
        <taxon>Gammaproteobacteria</taxon>
        <taxon>Cellvibrionales</taxon>
        <taxon>Cellvibrionaceae</taxon>
        <taxon>Teredinibacter</taxon>
    </lineage>
</organism>
<dbReference type="RefSeq" id="WP_015819512.1">
    <property type="nucleotide sequence ID" value="NC_012997.1"/>
</dbReference>
<dbReference type="PANTHER" id="PTHR11702">
    <property type="entry name" value="DEVELOPMENTALLY REGULATED GTP-BINDING PROTEIN-RELATED"/>
    <property type="match status" value="1"/>
</dbReference>
<reference evidence="11 12" key="1">
    <citation type="journal article" date="2009" name="PLoS ONE">
        <title>The complete genome of Teredinibacter turnerae T7901: an intracellular endosymbiont of marine wood-boring bivalves (shipworms).</title>
        <authorList>
            <person name="Yang J.C."/>
            <person name="Madupu R."/>
            <person name="Durkin A.S."/>
            <person name="Ekborg N.A."/>
            <person name="Pedamallu C.S."/>
            <person name="Hostetler J.B."/>
            <person name="Radune D."/>
            <person name="Toms B.S."/>
            <person name="Henrissat B."/>
            <person name="Coutinho P.M."/>
            <person name="Schwarz S."/>
            <person name="Field L."/>
            <person name="Trindade-Silva A.E."/>
            <person name="Soares C.A.G."/>
            <person name="Elshahawi S."/>
            <person name="Hanora A."/>
            <person name="Schmidt E.W."/>
            <person name="Haygood M.G."/>
            <person name="Posfai J."/>
            <person name="Benner J."/>
            <person name="Madinger C."/>
            <person name="Nove J."/>
            <person name="Anton B."/>
            <person name="Chaudhary K."/>
            <person name="Foster J."/>
            <person name="Holman A."/>
            <person name="Kumar S."/>
            <person name="Lessard P.A."/>
            <person name="Luyten Y.A."/>
            <person name="Slatko B."/>
            <person name="Wood N."/>
            <person name="Wu B."/>
            <person name="Teplitski M."/>
            <person name="Mougous J.D."/>
            <person name="Ward N."/>
            <person name="Eisen J.A."/>
            <person name="Badger J.H."/>
            <person name="Distel D.L."/>
        </authorList>
    </citation>
    <scope>NUCLEOTIDE SEQUENCE [LARGE SCALE GENOMIC DNA]</scope>
    <source>
        <strain evidence="12">ATCC 39867 / T7901</strain>
    </source>
</reference>
<gene>
    <name evidence="11" type="primary">obgE</name>
    <name evidence="8" type="synonym">obg</name>
    <name evidence="11" type="ordered locus">TERTU_0962</name>
</gene>
<dbReference type="GO" id="GO:0005737">
    <property type="term" value="C:cytoplasm"/>
    <property type="evidence" value="ECO:0007669"/>
    <property type="project" value="UniProtKB-SubCell"/>
</dbReference>
<feature type="binding site" evidence="8">
    <location>
        <begin position="213"/>
        <end position="216"/>
    </location>
    <ligand>
        <name>GTP</name>
        <dbReference type="ChEBI" id="CHEBI:37565"/>
    </ligand>
</feature>
<dbReference type="Pfam" id="PF01018">
    <property type="entry name" value="GTP1_OBG"/>
    <property type="match status" value="1"/>
</dbReference>
<dbReference type="SUPFAM" id="SSF82051">
    <property type="entry name" value="Obg GTP-binding protein N-terminal domain"/>
    <property type="match status" value="1"/>
</dbReference>
<dbReference type="AlphaFoldDB" id="C5BQB4"/>
<evidence type="ECO:0000256" key="7">
    <source>
        <dbReference type="ARBA" id="ARBA00023134"/>
    </source>
</evidence>
<keyword evidence="4 8" id="KW-0547">Nucleotide-binding</keyword>
<dbReference type="HOGENOM" id="CLU_011747_2_0_6"/>
<dbReference type="GO" id="GO:0005525">
    <property type="term" value="F:GTP binding"/>
    <property type="evidence" value="ECO:0007669"/>
    <property type="project" value="UniProtKB-UniRule"/>
</dbReference>
<feature type="binding site" evidence="8">
    <location>
        <begin position="166"/>
        <end position="173"/>
    </location>
    <ligand>
        <name>GTP</name>
        <dbReference type="ChEBI" id="CHEBI:37565"/>
    </ligand>
</feature>
<dbReference type="GO" id="GO:0043022">
    <property type="term" value="F:ribosome binding"/>
    <property type="evidence" value="ECO:0007669"/>
    <property type="project" value="UniProtKB-ARBA"/>
</dbReference>
<dbReference type="GO" id="GO:0042254">
    <property type="term" value="P:ribosome biogenesis"/>
    <property type="evidence" value="ECO:0007669"/>
    <property type="project" value="UniProtKB-UniRule"/>
</dbReference>
<feature type="domain" description="OBG-type G" evidence="9">
    <location>
        <begin position="160"/>
        <end position="333"/>
    </location>
</feature>
<dbReference type="PANTHER" id="PTHR11702:SF31">
    <property type="entry name" value="MITOCHONDRIAL RIBOSOME-ASSOCIATED GTPASE 2"/>
    <property type="match status" value="1"/>
</dbReference>
<dbReference type="Pfam" id="PF01926">
    <property type="entry name" value="MMR_HSR1"/>
    <property type="match status" value="1"/>
</dbReference>
<feature type="domain" description="Obg" evidence="10">
    <location>
        <begin position="1"/>
        <end position="159"/>
    </location>
</feature>
<dbReference type="EMBL" id="CP001614">
    <property type="protein sequence ID" value="ACR13398.1"/>
    <property type="molecule type" value="Genomic_DNA"/>
</dbReference>
<feature type="binding site" evidence="8">
    <location>
        <position position="193"/>
    </location>
    <ligand>
        <name>Mg(2+)</name>
        <dbReference type="ChEBI" id="CHEBI:18420"/>
    </ligand>
</feature>
<dbReference type="InterPro" id="IPR031167">
    <property type="entry name" value="G_OBG"/>
</dbReference>
<dbReference type="PROSITE" id="PS51710">
    <property type="entry name" value="G_OBG"/>
    <property type="match status" value="1"/>
</dbReference>
<dbReference type="NCBIfam" id="NF008956">
    <property type="entry name" value="PRK12299.1"/>
    <property type="match status" value="1"/>
</dbReference>
<dbReference type="InterPro" id="IPR006074">
    <property type="entry name" value="GTP1-OBG_CS"/>
</dbReference>
<dbReference type="InterPro" id="IPR014100">
    <property type="entry name" value="GTP-bd_Obg/CgtA"/>
</dbReference>
<dbReference type="eggNOG" id="COG0536">
    <property type="taxonomic scope" value="Bacteria"/>
</dbReference>
<sequence length="395" mass="42785">MKFVDEAPIFVQAGKGGNGCLSFRREKFIAKGGPDGGDGGDGGSVYLEADENLNTLIDYRYQRRYAAENGESGRGRNCTGAKGDDLVLKVPVGTSVLDADSGEQIGDLTAAGDRLLVAQGGFHGLGNTRFKSSVNRAPRQTSPGSEGEAKNLKLEMKVLADVGMLGLPNAGKSTFISAVSAAKPKIADYPFTTLVPSLGVVKVQKHRSFVVADIPGLIEGAADGAGLGIRFLKHLTRCRVLLHLVDCCPIDGSSPVENARSIVRELENFSPTLAQRERWLVLNKTDLLTDEELAQVKQALVDELDWQGPVYGISAIGQQGTDVLCESLLGYLESVWLQEREDPDFAAAELQTQRQMQAEARSCIDELRARHKSKKTQNDLDDDDDDFDVEVEYVQ</sequence>
<feature type="binding site" evidence="8">
    <location>
        <begin position="314"/>
        <end position="316"/>
    </location>
    <ligand>
        <name>GTP</name>
        <dbReference type="ChEBI" id="CHEBI:37565"/>
    </ligand>
</feature>
<keyword evidence="6 8" id="KW-0460">Magnesium</keyword>
<keyword evidence="3 8" id="KW-0479">Metal-binding</keyword>
<evidence type="ECO:0000256" key="3">
    <source>
        <dbReference type="ARBA" id="ARBA00022723"/>
    </source>
</evidence>
<evidence type="ECO:0000313" key="11">
    <source>
        <dbReference type="EMBL" id="ACR13398.1"/>
    </source>
</evidence>
<dbReference type="InterPro" id="IPR006169">
    <property type="entry name" value="GTP1_OBG_dom"/>
</dbReference>
<feature type="binding site" evidence="8">
    <location>
        <position position="173"/>
    </location>
    <ligand>
        <name>Mg(2+)</name>
        <dbReference type="ChEBI" id="CHEBI:18420"/>
    </ligand>
</feature>
<evidence type="ECO:0000259" key="10">
    <source>
        <dbReference type="PROSITE" id="PS51883"/>
    </source>
</evidence>
<comment type="similarity">
    <text evidence="1 8">Belongs to the TRAFAC class OBG-HflX-like GTPase superfamily. OBG GTPase family.</text>
</comment>
<dbReference type="PROSITE" id="PS51883">
    <property type="entry name" value="OBG"/>
    <property type="match status" value="1"/>
</dbReference>
<keyword evidence="5 8" id="KW-0378">Hydrolase</keyword>
<evidence type="ECO:0000256" key="6">
    <source>
        <dbReference type="ARBA" id="ARBA00022842"/>
    </source>
</evidence>
<dbReference type="GO" id="GO:0000287">
    <property type="term" value="F:magnesium ion binding"/>
    <property type="evidence" value="ECO:0007669"/>
    <property type="project" value="InterPro"/>
</dbReference>
<evidence type="ECO:0000256" key="2">
    <source>
        <dbReference type="ARBA" id="ARBA00022490"/>
    </source>
</evidence>
<name>C5BQB4_TERTT</name>
<dbReference type="Gene3D" id="2.70.210.12">
    <property type="entry name" value="GTP1/OBG domain"/>
    <property type="match status" value="1"/>
</dbReference>
<dbReference type="SUPFAM" id="SSF52540">
    <property type="entry name" value="P-loop containing nucleoside triphosphate hydrolases"/>
    <property type="match status" value="1"/>
</dbReference>
<dbReference type="PIRSF" id="PIRSF002401">
    <property type="entry name" value="GTP_bd_Obg/CgtA"/>
    <property type="match status" value="1"/>
</dbReference>